<feature type="compositionally biased region" description="Basic and acidic residues" evidence="1">
    <location>
        <begin position="35"/>
        <end position="50"/>
    </location>
</feature>
<name>A0A9P8PTY2_9ASCO</name>
<protein>
    <submittedName>
        <fullName evidence="2">Uncharacterized protein</fullName>
    </submittedName>
</protein>
<reference evidence="2" key="2">
    <citation type="submission" date="2021-01" db="EMBL/GenBank/DDBJ databases">
        <authorList>
            <person name="Schikora-Tamarit M.A."/>
        </authorList>
    </citation>
    <scope>NUCLEOTIDE SEQUENCE</scope>
    <source>
        <strain evidence="2">NCAIM Y.01608</strain>
    </source>
</reference>
<feature type="compositionally biased region" description="Acidic residues" evidence="1">
    <location>
        <begin position="105"/>
        <end position="114"/>
    </location>
</feature>
<evidence type="ECO:0000313" key="2">
    <source>
        <dbReference type="EMBL" id="KAH3678358.1"/>
    </source>
</evidence>
<feature type="non-terminal residue" evidence="2">
    <location>
        <position position="114"/>
    </location>
</feature>
<dbReference type="AlphaFoldDB" id="A0A9P8PTY2"/>
<keyword evidence="3" id="KW-1185">Reference proteome</keyword>
<proteinExistence type="predicted"/>
<reference evidence="2" key="1">
    <citation type="journal article" date="2021" name="Open Biol.">
        <title>Shared evolutionary footprints suggest mitochondrial oxidative damage underlies multiple complex I losses in fungi.</title>
        <authorList>
            <person name="Schikora-Tamarit M.A."/>
            <person name="Marcet-Houben M."/>
            <person name="Nosek J."/>
            <person name="Gabaldon T."/>
        </authorList>
    </citation>
    <scope>NUCLEOTIDE SEQUENCE</scope>
    <source>
        <strain evidence="2">NCAIM Y.01608</strain>
    </source>
</reference>
<organism evidence="2 3">
    <name type="scientific">Ogataea polymorpha</name>
    <dbReference type="NCBI Taxonomy" id="460523"/>
    <lineage>
        <taxon>Eukaryota</taxon>
        <taxon>Fungi</taxon>
        <taxon>Dikarya</taxon>
        <taxon>Ascomycota</taxon>
        <taxon>Saccharomycotina</taxon>
        <taxon>Pichiomycetes</taxon>
        <taxon>Pichiales</taxon>
        <taxon>Pichiaceae</taxon>
        <taxon>Ogataea</taxon>
    </lineage>
</organism>
<dbReference type="Proteomes" id="UP000788993">
    <property type="component" value="Unassembled WGS sequence"/>
</dbReference>
<sequence>TSGAEFFNNSSEPASKKIKTEFTSKLGIDEISEDSTPKEQTPEFPKKEEPEAVEQTTPSKPQQSARMRAMAKRKAKYAKSGPAKSAPVDLSQSSISRRLAKDGAIADESDESNG</sequence>
<feature type="region of interest" description="Disordered" evidence="1">
    <location>
        <begin position="1"/>
        <end position="114"/>
    </location>
</feature>
<feature type="compositionally biased region" description="Polar residues" evidence="1">
    <location>
        <begin position="1"/>
        <end position="13"/>
    </location>
</feature>
<evidence type="ECO:0000313" key="3">
    <source>
        <dbReference type="Proteomes" id="UP000788993"/>
    </source>
</evidence>
<accession>A0A9P8PTY2</accession>
<feature type="non-terminal residue" evidence="2">
    <location>
        <position position="1"/>
    </location>
</feature>
<feature type="compositionally biased region" description="Polar residues" evidence="1">
    <location>
        <begin position="54"/>
        <end position="64"/>
    </location>
</feature>
<gene>
    <name evidence="2" type="ORF">OGATHE_000295</name>
</gene>
<comment type="caution">
    <text evidence="2">The sequence shown here is derived from an EMBL/GenBank/DDBJ whole genome shotgun (WGS) entry which is preliminary data.</text>
</comment>
<evidence type="ECO:0000256" key="1">
    <source>
        <dbReference type="SAM" id="MobiDB-lite"/>
    </source>
</evidence>
<dbReference type="EMBL" id="JAEUBD010000032">
    <property type="protein sequence ID" value="KAH3678358.1"/>
    <property type="molecule type" value="Genomic_DNA"/>
</dbReference>